<reference evidence="1" key="1">
    <citation type="submission" date="2023-01" db="EMBL/GenBank/DDBJ databases">
        <title>Colletotrichum chrysophilum M932 genome sequence.</title>
        <authorList>
            <person name="Baroncelli R."/>
        </authorList>
    </citation>
    <scope>NUCLEOTIDE SEQUENCE</scope>
    <source>
        <strain evidence="1">M932</strain>
    </source>
</reference>
<organism evidence="1 2">
    <name type="scientific">Colletotrichum chrysophilum</name>
    <dbReference type="NCBI Taxonomy" id="1836956"/>
    <lineage>
        <taxon>Eukaryota</taxon>
        <taxon>Fungi</taxon>
        <taxon>Dikarya</taxon>
        <taxon>Ascomycota</taxon>
        <taxon>Pezizomycotina</taxon>
        <taxon>Sordariomycetes</taxon>
        <taxon>Hypocreomycetidae</taxon>
        <taxon>Glomerellales</taxon>
        <taxon>Glomerellaceae</taxon>
        <taxon>Colletotrichum</taxon>
        <taxon>Colletotrichum gloeosporioides species complex</taxon>
    </lineage>
</organism>
<gene>
    <name evidence="1" type="ORF">CCHR01_17279</name>
</gene>
<sequence>MYWVAFMDRAIVSLFLRDDETDRPNWTIPLKKHSHAAKALGPRPSAPIRSVDPLHMTLRSLFCLPPASQSSFLSTRPPPAPPPTPLLLLLLLLLPLIHTPHLPSPLSRTQTSIHSYLGLTVSEVWCVLMTLFPHSVRIALPITL</sequence>
<evidence type="ECO:0000313" key="2">
    <source>
        <dbReference type="Proteomes" id="UP001243330"/>
    </source>
</evidence>
<dbReference type="AlphaFoldDB" id="A0AAD9A2E4"/>
<accession>A0AAD9A2E4</accession>
<comment type="caution">
    <text evidence="1">The sequence shown here is derived from an EMBL/GenBank/DDBJ whole genome shotgun (WGS) entry which is preliminary data.</text>
</comment>
<protein>
    <submittedName>
        <fullName evidence="1">Uncharacterized protein</fullName>
    </submittedName>
</protein>
<dbReference type="EMBL" id="JAQOWY010000594">
    <property type="protein sequence ID" value="KAK1840098.1"/>
    <property type="molecule type" value="Genomic_DNA"/>
</dbReference>
<dbReference type="Proteomes" id="UP001243330">
    <property type="component" value="Unassembled WGS sequence"/>
</dbReference>
<proteinExistence type="predicted"/>
<keyword evidence="2" id="KW-1185">Reference proteome</keyword>
<name>A0AAD9A2E4_9PEZI</name>
<evidence type="ECO:0000313" key="1">
    <source>
        <dbReference type="EMBL" id="KAK1840098.1"/>
    </source>
</evidence>